<organism evidence="12 13">
    <name type="scientific">Pachysolen tannophilus NRRL Y-2460</name>
    <dbReference type="NCBI Taxonomy" id="669874"/>
    <lineage>
        <taxon>Eukaryota</taxon>
        <taxon>Fungi</taxon>
        <taxon>Dikarya</taxon>
        <taxon>Ascomycota</taxon>
        <taxon>Saccharomycotina</taxon>
        <taxon>Pichiomycetes</taxon>
        <taxon>Pachysolenaceae</taxon>
        <taxon>Pachysolen</taxon>
    </lineage>
</organism>
<evidence type="ECO:0000256" key="6">
    <source>
        <dbReference type="ARBA" id="ARBA00022840"/>
    </source>
</evidence>
<keyword evidence="5" id="KW-0418">Kinase</keyword>
<evidence type="ECO:0000313" key="12">
    <source>
        <dbReference type="EMBL" id="ODV95556.1"/>
    </source>
</evidence>
<feature type="region of interest" description="Disordered" evidence="10">
    <location>
        <begin position="134"/>
        <end position="158"/>
    </location>
</feature>
<evidence type="ECO:0000256" key="2">
    <source>
        <dbReference type="ARBA" id="ARBA00022527"/>
    </source>
</evidence>
<dbReference type="Pfam" id="PF00069">
    <property type="entry name" value="Pkinase"/>
    <property type="match status" value="2"/>
</dbReference>
<keyword evidence="6 9" id="KW-0067">ATP-binding</keyword>
<evidence type="ECO:0000256" key="4">
    <source>
        <dbReference type="ARBA" id="ARBA00022741"/>
    </source>
</evidence>
<evidence type="ECO:0000256" key="3">
    <source>
        <dbReference type="ARBA" id="ARBA00022679"/>
    </source>
</evidence>
<feature type="region of interest" description="Disordered" evidence="10">
    <location>
        <begin position="65"/>
        <end position="89"/>
    </location>
</feature>
<dbReference type="PROSITE" id="PS50011">
    <property type="entry name" value="PROTEIN_KINASE_DOM"/>
    <property type="match status" value="1"/>
</dbReference>
<keyword evidence="3" id="KW-0808">Transferase</keyword>
<dbReference type="Gene3D" id="3.30.200.20">
    <property type="entry name" value="Phosphorylase Kinase, domain 1"/>
    <property type="match status" value="1"/>
</dbReference>
<dbReference type="GO" id="GO:0030447">
    <property type="term" value="P:filamentous growth"/>
    <property type="evidence" value="ECO:0007669"/>
    <property type="project" value="UniProtKB-ARBA"/>
</dbReference>
<comment type="catalytic activity">
    <reaction evidence="8">
        <text>L-seryl-[protein] + ATP = O-phospho-L-seryl-[protein] + ADP + H(+)</text>
        <dbReference type="Rhea" id="RHEA:17989"/>
        <dbReference type="Rhea" id="RHEA-COMP:9863"/>
        <dbReference type="Rhea" id="RHEA-COMP:11604"/>
        <dbReference type="ChEBI" id="CHEBI:15378"/>
        <dbReference type="ChEBI" id="CHEBI:29999"/>
        <dbReference type="ChEBI" id="CHEBI:30616"/>
        <dbReference type="ChEBI" id="CHEBI:83421"/>
        <dbReference type="ChEBI" id="CHEBI:456216"/>
        <dbReference type="EC" id="2.7.11.1"/>
    </reaction>
</comment>
<evidence type="ECO:0000256" key="1">
    <source>
        <dbReference type="ARBA" id="ARBA00012513"/>
    </source>
</evidence>
<comment type="catalytic activity">
    <reaction evidence="7">
        <text>L-threonyl-[protein] + ATP = O-phospho-L-threonyl-[protein] + ADP + H(+)</text>
        <dbReference type="Rhea" id="RHEA:46608"/>
        <dbReference type="Rhea" id="RHEA-COMP:11060"/>
        <dbReference type="Rhea" id="RHEA-COMP:11605"/>
        <dbReference type="ChEBI" id="CHEBI:15378"/>
        <dbReference type="ChEBI" id="CHEBI:30013"/>
        <dbReference type="ChEBI" id="CHEBI:30616"/>
        <dbReference type="ChEBI" id="CHEBI:61977"/>
        <dbReference type="ChEBI" id="CHEBI:456216"/>
        <dbReference type="EC" id="2.7.11.1"/>
    </reaction>
</comment>
<dbReference type="GO" id="GO:0004674">
    <property type="term" value="F:protein serine/threonine kinase activity"/>
    <property type="evidence" value="ECO:0007669"/>
    <property type="project" value="UniProtKB-KW"/>
</dbReference>
<feature type="compositionally biased region" description="Low complexity" evidence="10">
    <location>
        <begin position="136"/>
        <end position="150"/>
    </location>
</feature>
<keyword evidence="13" id="KW-1185">Reference proteome</keyword>
<dbReference type="InterPro" id="IPR000719">
    <property type="entry name" value="Prot_kinase_dom"/>
</dbReference>
<dbReference type="OrthoDB" id="2649at2759"/>
<keyword evidence="2" id="KW-0723">Serine/threonine-protein kinase</keyword>
<evidence type="ECO:0000313" key="13">
    <source>
        <dbReference type="Proteomes" id="UP000094236"/>
    </source>
</evidence>
<sequence length="852" mass="95959">MTASSNGGKVHNNNNNNIDDTKLKNKPYNNGLEEYNNHNISEGAMSSHTQKFKLFKNCLKNPFNKNGNNNNNNNNGVLITPPSSKHSKLKDIPNIRTNLVAFSSSSSSSFSSNTTHTNGINDAMLRGCDDDDMAYSSASSSLSSESLNSDGESESKLKELEENEKDYCSGGYHPTFIGEKYGPNDRYTVVRKLGWGHFSTVWLAFDNKTSTHVAFKIVRSAKQYHEAALDEIKILEAINDGDDSHPGKRHLVKMLDHFVIKGPNGQHVCMVFEVLGENMLNLINKFKDFQKNQKLNIKSSGRNNSASSSSYHSNNNNYNNIYNTTPTSSSSASFSCQNGGCAEIEAVLKDMHGGLPIQLVKQITKQLLLALDYLHSKCGLIHTDLKPENVLIEINDVEKLLKLIELDEKKKRRNYISKLNTNYGINRRRNSAQQDQNINSGGRHKSRRSITKYYDSPVRCSKPLSSPLTIEENIFRSFSLASRNSFSSSHRSSVSKDNSFNNNNNSTEVINGNGNGNIIFNSEIFRLTENSSLSQDIGISPREMANSAENLRKNKKSLDEKYSLKDEENSSEALTKLSTSFGSLFLENKNELSKWYQDEYCNSVDLNNAISIKIADLGNACWSYHHYTNDIQTRQYRAPEIILGGEWGCSTDIWSAACLIFELITSDYLFDPKIGASFGKDDDHLAQIMELLDYAPHKDYLSNCKNAKSFFSRSNDSDFCFLKKIRNLKIWKLDKVLLEKYHLDESEADEISDLLVNMLKFEPKDRMDAAGLSNHSFLSNCNVDEGVDKEYGSKGEDIKGWYYEYKASRLCCNKKKKKSEKLLCGRKNHVDAKAPMEKLEPGNGKEVLFGVY</sequence>
<dbReference type="FunFam" id="1.10.510.10:FF:000275">
    <property type="entry name" value="SRSF protein kinase 2 isoform X3"/>
    <property type="match status" value="1"/>
</dbReference>
<evidence type="ECO:0000259" key="11">
    <source>
        <dbReference type="PROSITE" id="PS50011"/>
    </source>
</evidence>
<dbReference type="FunFam" id="3.30.200.20:FF:000770">
    <property type="entry name" value="SRSF protein kinase 2"/>
    <property type="match status" value="1"/>
</dbReference>
<evidence type="ECO:0000256" key="7">
    <source>
        <dbReference type="ARBA" id="ARBA00047899"/>
    </source>
</evidence>
<dbReference type="GO" id="GO:0005524">
    <property type="term" value="F:ATP binding"/>
    <property type="evidence" value="ECO:0007669"/>
    <property type="project" value="UniProtKB-UniRule"/>
</dbReference>
<protein>
    <recommendedName>
        <fullName evidence="1">non-specific serine/threonine protein kinase</fullName>
        <ecNumber evidence="1">2.7.11.1</ecNumber>
    </recommendedName>
</protein>
<dbReference type="GO" id="GO:0050684">
    <property type="term" value="P:regulation of mRNA processing"/>
    <property type="evidence" value="ECO:0007669"/>
    <property type="project" value="TreeGrafter"/>
</dbReference>
<name>A0A1E4TUZ8_PACTA</name>
<feature type="binding site" evidence="9">
    <location>
        <position position="216"/>
    </location>
    <ligand>
        <name>ATP</name>
        <dbReference type="ChEBI" id="CHEBI:30616"/>
    </ligand>
</feature>
<feature type="domain" description="Protein kinase" evidence="11">
    <location>
        <begin position="187"/>
        <end position="778"/>
    </location>
</feature>
<dbReference type="InterPro" id="IPR017441">
    <property type="entry name" value="Protein_kinase_ATP_BS"/>
</dbReference>
<evidence type="ECO:0000256" key="9">
    <source>
        <dbReference type="PROSITE-ProRule" id="PRU10141"/>
    </source>
</evidence>
<accession>A0A1E4TUZ8</accession>
<dbReference type="PROSITE" id="PS00107">
    <property type="entry name" value="PROTEIN_KINASE_ATP"/>
    <property type="match status" value="1"/>
</dbReference>
<dbReference type="PANTHER" id="PTHR47634">
    <property type="entry name" value="PROTEIN KINASE DOMAIN-CONTAINING PROTEIN-RELATED"/>
    <property type="match status" value="1"/>
</dbReference>
<feature type="region of interest" description="Disordered" evidence="10">
    <location>
        <begin position="429"/>
        <end position="450"/>
    </location>
</feature>
<evidence type="ECO:0000256" key="8">
    <source>
        <dbReference type="ARBA" id="ARBA00048679"/>
    </source>
</evidence>
<evidence type="ECO:0000256" key="10">
    <source>
        <dbReference type="SAM" id="MobiDB-lite"/>
    </source>
</evidence>
<dbReference type="EMBL" id="KV454014">
    <property type="protein sequence ID" value="ODV95556.1"/>
    <property type="molecule type" value="Genomic_DNA"/>
</dbReference>
<dbReference type="SMART" id="SM00220">
    <property type="entry name" value="S_TKc"/>
    <property type="match status" value="1"/>
</dbReference>
<dbReference type="GO" id="GO:0005737">
    <property type="term" value="C:cytoplasm"/>
    <property type="evidence" value="ECO:0007669"/>
    <property type="project" value="TreeGrafter"/>
</dbReference>
<proteinExistence type="predicted"/>
<dbReference type="AlphaFoldDB" id="A0A1E4TUZ8"/>
<dbReference type="InterPro" id="IPR051334">
    <property type="entry name" value="SRPK"/>
</dbReference>
<dbReference type="Gene3D" id="1.10.510.10">
    <property type="entry name" value="Transferase(Phosphotransferase) domain 1"/>
    <property type="match status" value="2"/>
</dbReference>
<dbReference type="InterPro" id="IPR008271">
    <property type="entry name" value="Ser/Thr_kinase_AS"/>
</dbReference>
<dbReference type="PROSITE" id="PS00108">
    <property type="entry name" value="PROTEIN_KINASE_ST"/>
    <property type="match status" value="1"/>
</dbReference>
<dbReference type="PANTHER" id="PTHR47634:SF9">
    <property type="entry name" value="PROTEIN KINASE DOMAIN-CONTAINING PROTEIN-RELATED"/>
    <property type="match status" value="1"/>
</dbReference>
<dbReference type="Proteomes" id="UP000094236">
    <property type="component" value="Unassembled WGS sequence"/>
</dbReference>
<dbReference type="GO" id="GO:0000245">
    <property type="term" value="P:spliceosomal complex assembly"/>
    <property type="evidence" value="ECO:0007669"/>
    <property type="project" value="TreeGrafter"/>
</dbReference>
<dbReference type="GO" id="GO:0005634">
    <property type="term" value="C:nucleus"/>
    <property type="evidence" value="ECO:0007669"/>
    <property type="project" value="TreeGrafter"/>
</dbReference>
<reference evidence="13" key="1">
    <citation type="submission" date="2016-05" db="EMBL/GenBank/DDBJ databases">
        <title>Comparative genomics of biotechnologically important yeasts.</title>
        <authorList>
            <consortium name="DOE Joint Genome Institute"/>
            <person name="Riley R."/>
            <person name="Haridas S."/>
            <person name="Wolfe K.H."/>
            <person name="Lopes M.R."/>
            <person name="Hittinger C.T."/>
            <person name="Goker M."/>
            <person name="Salamov A."/>
            <person name="Wisecaver J."/>
            <person name="Long T.M."/>
            <person name="Aerts A.L."/>
            <person name="Barry K."/>
            <person name="Choi C."/>
            <person name="Clum A."/>
            <person name="Coughlan A.Y."/>
            <person name="Deshpande S."/>
            <person name="Douglass A.P."/>
            <person name="Hanson S.J."/>
            <person name="Klenk H.-P."/>
            <person name="Labutti K."/>
            <person name="Lapidus A."/>
            <person name="Lindquist E."/>
            <person name="Lipzen A."/>
            <person name="Meier-Kolthoff J.P."/>
            <person name="Ohm R.A."/>
            <person name="Otillar R.P."/>
            <person name="Pangilinan J."/>
            <person name="Peng Y."/>
            <person name="Rokas A."/>
            <person name="Rosa C.A."/>
            <person name="Scheuner C."/>
            <person name="Sibirny A.A."/>
            <person name="Slot J.C."/>
            <person name="Stielow J.B."/>
            <person name="Sun H."/>
            <person name="Kurtzman C.P."/>
            <person name="Blackwell M."/>
            <person name="Grigoriev I.V."/>
            <person name="Jeffries T.W."/>
        </authorList>
    </citation>
    <scope>NUCLEOTIDE SEQUENCE [LARGE SCALE GENOMIC DNA]</scope>
    <source>
        <strain evidence="13">NRRL Y-2460</strain>
    </source>
</reference>
<feature type="compositionally biased region" description="Low complexity" evidence="10">
    <location>
        <begin position="65"/>
        <end position="76"/>
    </location>
</feature>
<dbReference type="EC" id="2.7.11.1" evidence="1"/>
<feature type="region of interest" description="Disordered" evidence="10">
    <location>
        <begin position="1"/>
        <end position="34"/>
    </location>
</feature>
<feature type="compositionally biased region" description="Polar residues" evidence="10">
    <location>
        <begin position="431"/>
        <end position="440"/>
    </location>
</feature>
<gene>
    <name evidence="12" type="ORF">PACTADRAFT_50260</name>
</gene>
<dbReference type="InterPro" id="IPR011009">
    <property type="entry name" value="Kinase-like_dom_sf"/>
</dbReference>
<dbReference type="STRING" id="669874.A0A1E4TUZ8"/>
<evidence type="ECO:0000256" key="5">
    <source>
        <dbReference type="ARBA" id="ARBA00022777"/>
    </source>
</evidence>
<dbReference type="SUPFAM" id="SSF56112">
    <property type="entry name" value="Protein kinase-like (PK-like)"/>
    <property type="match status" value="1"/>
</dbReference>
<keyword evidence="4 9" id="KW-0547">Nucleotide-binding</keyword>